<reference evidence="1 2" key="1">
    <citation type="submission" date="2019-03" db="EMBL/GenBank/DDBJ databases">
        <title>Bacillus niacini sp. nov. a Nicotinate-Metabolizing Mesophile Isolated from Soil.</title>
        <authorList>
            <person name="Zhang G."/>
        </authorList>
    </citation>
    <scope>NUCLEOTIDE SEQUENCE [LARGE SCALE GENOMIC DNA]</scope>
    <source>
        <strain evidence="1 2">WN066</strain>
    </source>
</reference>
<dbReference type="Proteomes" id="UP000295132">
    <property type="component" value="Unassembled WGS sequence"/>
</dbReference>
<dbReference type="EMBL" id="SMYO01000009">
    <property type="protein sequence ID" value="TDK59528.1"/>
    <property type="molecule type" value="Genomic_DNA"/>
</dbReference>
<gene>
    <name evidence="1" type="ORF">E2K98_19985</name>
</gene>
<name>A0A4R5VNF4_9BACI</name>
<comment type="caution">
    <text evidence="1">The sequence shown here is derived from an EMBL/GenBank/DDBJ whole genome shotgun (WGS) entry which is preliminary data.</text>
</comment>
<proteinExistence type="predicted"/>
<protein>
    <submittedName>
        <fullName evidence="1">Uncharacterized protein</fullName>
    </submittedName>
</protein>
<evidence type="ECO:0000313" key="1">
    <source>
        <dbReference type="EMBL" id="TDK59528.1"/>
    </source>
</evidence>
<sequence>MIVEELYQDCFHYNESSLAHYIYHLLEEQKISLKDDISKIDLNQVDHQKVAELIQHNYLGIHKMGIYSLKMSQKDFVFIFARSGQEAIDFYTKTFHQTPLNCHEYSLDFQLARGKEVISFRDMKKDFESFPAIAGYFKRER</sequence>
<organism evidence="1 2">
    <name type="scientific">Bacillus salipaludis</name>
    <dbReference type="NCBI Taxonomy" id="2547811"/>
    <lineage>
        <taxon>Bacteria</taxon>
        <taxon>Bacillati</taxon>
        <taxon>Bacillota</taxon>
        <taxon>Bacilli</taxon>
        <taxon>Bacillales</taxon>
        <taxon>Bacillaceae</taxon>
        <taxon>Bacillus</taxon>
    </lineage>
</organism>
<accession>A0A4R5VNF4</accession>
<evidence type="ECO:0000313" key="2">
    <source>
        <dbReference type="Proteomes" id="UP000295132"/>
    </source>
</evidence>
<dbReference type="AlphaFoldDB" id="A0A4R5VNF4"/>